<accession>A0A1C3E8Q8</accession>
<dbReference type="InterPro" id="IPR001155">
    <property type="entry name" value="OxRdtase_FMN_N"/>
</dbReference>
<dbReference type="GO" id="GO:0050661">
    <property type="term" value="F:NADP binding"/>
    <property type="evidence" value="ECO:0007669"/>
    <property type="project" value="InterPro"/>
</dbReference>
<dbReference type="STRING" id="1841610.A6X21_08080"/>
<keyword evidence="5" id="KW-0560">Oxidoreductase</keyword>
<feature type="domain" description="NADH:flavin oxidoreductase/NADH oxidase N-terminal" evidence="6">
    <location>
        <begin position="3"/>
        <end position="339"/>
    </location>
</feature>
<gene>
    <name evidence="7" type="ORF">A6X21_08080</name>
</gene>
<keyword evidence="3" id="KW-0288">FMN</keyword>
<evidence type="ECO:0000256" key="1">
    <source>
        <dbReference type="ARBA" id="ARBA00001917"/>
    </source>
</evidence>
<dbReference type="InterPro" id="IPR013785">
    <property type="entry name" value="Aldolase_TIM"/>
</dbReference>
<keyword evidence="4" id="KW-0521">NADP</keyword>
<dbReference type="EMBL" id="LYDR01000127">
    <property type="protein sequence ID" value="ODA29620.1"/>
    <property type="molecule type" value="Genomic_DNA"/>
</dbReference>
<evidence type="ECO:0000259" key="6">
    <source>
        <dbReference type="Pfam" id="PF00724"/>
    </source>
</evidence>
<dbReference type="SUPFAM" id="SSF51395">
    <property type="entry name" value="FMN-linked oxidoreductases"/>
    <property type="match status" value="1"/>
</dbReference>
<proteinExistence type="predicted"/>
<comment type="caution">
    <text evidence="7">The sequence shown here is derived from an EMBL/GenBank/DDBJ whole genome shotgun (WGS) entry which is preliminary data.</text>
</comment>
<evidence type="ECO:0000256" key="5">
    <source>
        <dbReference type="ARBA" id="ARBA00023002"/>
    </source>
</evidence>
<dbReference type="PANTHER" id="PTHR43303:SF4">
    <property type="entry name" value="NADPH DEHYDROGENASE C23G7.10C-RELATED"/>
    <property type="match status" value="1"/>
</dbReference>
<dbReference type="RefSeq" id="WP_068849479.1">
    <property type="nucleotide sequence ID" value="NZ_LYDR01000127.1"/>
</dbReference>
<dbReference type="Pfam" id="PF00724">
    <property type="entry name" value="Oxidored_FMN"/>
    <property type="match status" value="1"/>
</dbReference>
<dbReference type="CDD" id="cd02932">
    <property type="entry name" value="OYE_YqiM_FMN"/>
    <property type="match status" value="1"/>
</dbReference>
<sequence>MSQLFSPYQLKDVSFRNRIAVSPMCQYSSHDGHADDWHLVHLGARAVGGAGLIVAEATAVSPEGRISPGDAGLWTDSQIEPLARINRFIKAHGAVAGIQIAHAGRKASADLPWQGGGHLANDQGGWDVIAPSAEAFGDNLTKVPQALSIEEIHQVQRHFVAAAKRAIEAGYQLLELHFAHGYLAHEFWSPLSNHRTDQYGGSWENRARFLVETLDAVRAVWPEHLPLIARLSVTDWVDGGVTVDESIELAAVLKRRGLDLLDVSHGFVTPDISHVPWGPGFLVPTAEKIRRAAEIPVAVGWMITEAHQAEGIIAKGQADFIMLARASLANPHWPYVAARELGVERPMNVLPIQYASALRR</sequence>
<dbReference type="GO" id="GO:0003959">
    <property type="term" value="F:NADPH dehydrogenase activity"/>
    <property type="evidence" value="ECO:0007669"/>
    <property type="project" value="InterPro"/>
</dbReference>
<dbReference type="PANTHER" id="PTHR43303">
    <property type="entry name" value="NADPH DEHYDROGENASE C23G7.10C-RELATED"/>
    <property type="match status" value="1"/>
</dbReference>
<dbReference type="OrthoDB" id="9772736at2"/>
<keyword evidence="2" id="KW-0285">Flavoprotein</keyword>
<comment type="cofactor">
    <cofactor evidence="1">
        <name>FMN</name>
        <dbReference type="ChEBI" id="CHEBI:58210"/>
    </cofactor>
</comment>
<dbReference type="GO" id="GO:0010181">
    <property type="term" value="F:FMN binding"/>
    <property type="evidence" value="ECO:0007669"/>
    <property type="project" value="InterPro"/>
</dbReference>
<protein>
    <submittedName>
        <fullName evidence="7">NADH:flavin oxidoreductase</fullName>
    </submittedName>
</protein>
<evidence type="ECO:0000256" key="4">
    <source>
        <dbReference type="ARBA" id="ARBA00022857"/>
    </source>
</evidence>
<evidence type="ECO:0000256" key="2">
    <source>
        <dbReference type="ARBA" id="ARBA00022630"/>
    </source>
</evidence>
<organism evidence="7 8">
    <name type="scientific">Planctopirus hydrillae</name>
    <dbReference type="NCBI Taxonomy" id="1841610"/>
    <lineage>
        <taxon>Bacteria</taxon>
        <taxon>Pseudomonadati</taxon>
        <taxon>Planctomycetota</taxon>
        <taxon>Planctomycetia</taxon>
        <taxon>Planctomycetales</taxon>
        <taxon>Planctomycetaceae</taxon>
        <taxon>Planctopirus</taxon>
    </lineage>
</organism>
<dbReference type="Gene3D" id="3.20.20.70">
    <property type="entry name" value="Aldolase class I"/>
    <property type="match status" value="1"/>
</dbReference>
<name>A0A1C3E8Q8_9PLAN</name>
<dbReference type="AlphaFoldDB" id="A0A1C3E8Q8"/>
<keyword evidence="8" id="KW-1185">Reference proteome</keyword>
<evidence type="ECO:0000313" key="7">
    <source>
        <dbReference type="EMBL" id="ODA29620.1"/>
    </source>
</evidence>
<evidence type="ECO:0000256" key="3">
    <source>
        <dbReference type="ARBA" id="ARBA00022643"/>
    </source>
</evidence>
<dbReference type="Proteomes" id="UP000094828">
    <property type="component" value="Unassembled WGS sequence"/>
</dbReference>
<evidence type="ECO:0000313" key="8">
    <source>
        <dbReference type="Proteomes" id="UP000094828"/>
    </source>
</evidence>
<dbReference type="InterPro" id="IPR044152">
    <property type="entry name" value="YqjM-like"/>
</dbReference>
<reference evidence="7 8" key="1">
    <citation type="submission" date="2016-05" db="EMBL/GenBank/DDBJ databases">
        <title>Genomic and physiological characterization of Planctopirus sp. isolated from fresh water lake.</title>
        <authorList>
            <person name="Subhash Y."/>
            <person name="Ramana C."/>
        </authorList>
    </citation>
    <scope>NUCLEOTIDE SEQUENCE [LARGE SCALE GENOMIC DNA]</scope>
    <source>
        <strain evidence="7 8">JC280</strain>
    </source>
</reference>